<evidence type="ECO:0000256" key="3">
    <source>
        <dbReference type="ARBA" id="ARBA00022692"/>
    </source>
</evidence>
<dbReference type="PANTHER" id="PTHR30086:SF5">
    <property type="entry name" value="HOMOGENTISATE EXPORT PROTEIN"/>
    <property type="match status" value="1"/>
</dbReference>
<dbReference type="GO" id="GO:0042970">
    <property type="term" value="F:homoserine transmembrane transporter activity"/>
    <property type="evidence" value="ECO:0007669"/>
    <property type="project" value="TreeGrafter"/>
</dbReference>
<dbReference type="RefSeq" id="WP_109319836.1">
    <property type="nucleotide sequence ID" value="NZ_QFWT01000005.1"/>
</dbReference>
<evidence type="ECO:0000313" key="8">
    <source>
        <dbReference type="Proteomes" id="UP000245362"/>
    </source>
</evidence>
<gene>
    <name evidence="7" type="ORF">DI392_10355</name>
</gene>
<protein>
    <submittedName>
        <fullName evidence="7">Threonine transporter RhtB</fullName>
    </submittedName>
</protein>
<reference evidence="7 8" key="1">
    <citation type="submission" date="2018-05" db="EMBL/GenBank/DDBJ databases">
        <title>Vibrio limimaris sp. nov., isolated from marine sediment.</title>
        <authorList>
            <person name="Li C.-M."/>
        </authorList>
    </citation>
    <scope>NUCLEOTIDE SEQUENCE [LARGE SCALE GENOMIC DNA]</scope>
    <source>
        <strain evidence="7 8">E4404</strain>
    </source>
</reference>
<feature type="transmembrane region" description="Helical" evidence="6">
    <location>
        <begin position="6"/>
        <end position="28"/>
    </location>
</feature>
<evidence type="ECO:0000256" key="2">
    <source>
        <dbReference type="ARBA" id="ARBA00022475"/>
    </source>
</evidence>
<dbReference type="PANTHER" id="PTHR30086">
    <property type="entry name" value="ARGININE EXPORTER PROTEIN ARGO"/>
    <property type="match status" value="1"/>
</dbReference>
<sequence length="206" mass="22378">MNIALLSVFIPTFFFVSITPGMCMTLALSLGMSVGYKRTLWMMAGEVVGVALVSVAAVVGIATVMLNYPWLFMAFKAVGASYLFYLGVQMWRSKGKLALSGNEEPVEVGKDWDLVVQGFVTAIANPKGWAFMISLLPPFIDQSKSVSHQLVLLVSIIMISEFICMTLYATGGKGLKKALGQAENVRLMNRISGSLMMGVGVWLFLS</sequence>
<organism evidence="7 8">
    <name type="scientific">Vibrio albus</name>
    <dbReference type="NCBI Taxonomy" id="2200953"/>
    <lineage>
        <taxon>Bacteria</taxon>
        <taxon>Pseudomonadati</taxon>
        <taxon>Pseudomonadota</taxon>
        <taxon>Gammaproteobacteria</taxon>
        <taxon>Vibrionales</taxon>
        <taxon>Vibrionaceae</taxon>
        <taxon>Vibrio</taxon>
    </lineage>
</organism>
<keyword evidence="8" id="KW-1185">Reference proteome</keyword>
<dbReference type="OrthoDB" id="9804822at2"/>
<dbReference type="GO" id="GO:0005886">
    <property type="term" value="C:plasma membrane"/>
    <property type="evidence" value="ECO:0007669"/>
    <property type="project" value="UniProtKB-SubCell"/>
</dbReference>
<feature type="transmembrane region" description="Helical" evidence="6">
    <location>
        <begin position="40"/>
        <end position="62"/>
    </location>
</feature>
<feature type="transmembrane region" description="Helical" evidence="6">
    <location>
        <begin position="68"/>
        <end position="88"/>
    </location>
</feature>
<dbReference type="InterPro" id="IPR001123">
    <property type="entry name" value="LeuE-type"/>
</dbReference>
<dbReference type="PIRSF" id="PIRSF006324">
    <property type="entry name" value="LeuE"/>
    <property type="match status" value="1"/>
</dbReference>
<evidence type="ECO:0000256" key="1">
    <source>
        <dbReference type="ARBA" id="ARBA00004651"/>
    </source>
</evidence>
<name>A0A2U3B8Z3_9VIBR</name>
<proteinExistence type="predicted"/>
<keyword evidence="5 6" id="KW-0472">Membrane</keyword>
<feature type="transmembrane region" description="Helical" evidence="6">
    <location>
        <begin position="150"/>
        <end position="168"/>
    </location>
</feature>
<evidence type="ECO:0000256" key="5">
    <source>
        <dbReference type="ARBA" id="ARBA00023136"/>
    </source>
</evidence>
<evidence type="ECO:0000313" key="7">
    <source>
        <dbReference type="EMBL" id="PWI33252.1"/>
    </source>
</evidence>
<dbReference type="EMBL" id="QFWT01000005">
    <property type="protein sequence ID" value="PWI33252.1"/>
    <property type="molecule type" value="Genomic_DNA"/>
</dbReference>
<accession>A0A2U3B8Z3</accession>
<keyword evidence="4 6" id="KW-1133">Transmembrane helix</keyword>
<evidence type="ECO:0000256" key="6">
    <source>
        <dbReference type="SAM" id="Phobius"/>
    </source>
</evidence>
<dbReference type="AlphaFoldDB" id="A0A2U3B8Z3"/>
<dbReference type="Pfam" id="PF01810">
    <property type="entry name" value="LysE"/>
    <property type="match status" value="1"/>
</dbReference>
<keyword evidence="3 6" id="KW-0812">Transmembrane</keyword>
<comment type="caution">
    <text evidence="7">The sequence shown here is derived from an EMBL/GenBank/DDBJ whole genome shotgun (WGS) entry which is preliminary data.</text>
</comment>
<evidence type="ECO:0000256" key="4">
    <source>
        <dbReference type="ARBA" id="ARBA00022989"/>
    </source>
</evidence>
<comment type="subcellular location">
    <subcellularLocation>
        <location evidence="1">Cell membrane</location>
        <topology evidence="1">Multi-pass membrane protein</topology>
    </subcellularLocation>
</comment>
<keyword evidence="2" id="KW-1003">Cell membrane</keyword>
<feature type="transmembrane region" description="Helical" evidence="6">
    <location>
        <begin position="188"/>
        <end position="205"/>
    </location>
</feature>
<dbReference type="Proteomes" id="UP000245362">
    <property type="component" value="Unassembled WGS sequence"/>
</dbReference>